<reference evidence="4" key="1">
    <citation type="journal article" date="2019" name="Int. J. Syst. Evol. Microbiol.">
        <title>The Global Catalogue of Microorganisms (GCM) 10K type strain sequencing project: providing services to taxonomists for standard genome sequencing and annotation.</title>
        <authorList>
            <consortium name="The Broad Institute Genomics Platform"/>
            <consortium name="The Broad Institute Genome Sequencing Center for Infectious Disease"/>
            <person name="Wu L."/>
            <person name="Ma J."/>
        </authorList>
    </citation>
    <scope>NUCLEOTIDE SEQUENCE [LARGE SCALE GENOMIC DNA]</scope>
    <source>
        <strain evidence="4">CCUG 54518</strain>
    </source>
</reference>
<evidence type="ECO:0000313" key="4">
    <source>
        <dbReference type="Proteomes" id="UP001596495"/>
    </source>
</evidence>
<keyword evidence="1" id="KW-1133">Transmembrane helix</keyword>
<feature type="domain" description="AB hydrolase-1" evidence="2">
    <location>
        <begin position="123"/>
        <end position="258"/>
    </location>
</feature>
<dbReference type="RefSeq" id="WP_382256919.1">
    <property type="nucleotide sequence ID" value="NZ_JBHTBX010000006.1"/>
</dbReference>
<organism evidence="3 4">
    <name type="scientific">Hydrogenophaga bisanensis</name>
    <dbReference type="NCBI Taxonomy" id="439611"/>
    <lineage>
        <taxon>Bacteria</taxon>
        <taxon>Pseudomonadati</taxon>
        <taxon>Pseudomonadota</taxon>
        <taxon>Betaproteobacteria</taxon>
        <taxon>Burkholderiales</taxon>
        <taxon>Comamonadaceae</taxon>
        <taxon>Hydrogenophaga</taxon>
    </lineage>
</organism>
<keyword evidence="1" id="KW-0472">Membrane</keyword>
<name>A0ABW2RA54_9BURK</name>
<sequence>MKDDAFPGTAFSRLARLQQTLVITWGLVLLAWVTWSAPRSFGLCVAGGSLLLGGHALILAMELACRVKVGGDEAGTQPRAGELWRAWCHESWLAVRVFAWQQPFRWKCCPDTTEQNHEGGPAVVMVHGFVCNRGFWLPWLTELRRRRIPYVTVNLEPVFGSIDDYIPLLDAAVRKAWALTGQAPVIVGHSMGGLAIRAWLASASDHASRVRRVVTIGSPHAGTWLARWSRVPNGMQMRRHGRWLAELTHREHALRGAAAYSGFTCWYANTDNIVFPVATATLPGADNRLVRGAPHVGLAYEPRILSDVIEQLGHGPDR</sequence>
<evidence type="ECO:0000313" key="3">
    <source>
        <dbReference type="EMBL" id="MFC7434956.1"/>
    </source>
</evidence>
<dbReference type="Pfam" id="PF12697">
    <property type="entry name" value="Abhydrolase_6"/>
    <property type="match status" value="1"/>
</dbReference>
<dbReference type="Proteomes" id="UP001596495">
    <property type="component" value="Unassembled WGS sequence"/>
</dbReference>
<evidence type="ECO:0000256" key="1">
    <source>
        <dbReference type="SAM" id="Phobius"/>
    </source>
</evidence>
<keyword evidence="4" id="KW-1185">Reference proteome</keyword>
<keyword evidence="1" id="KW-0812">Transmembrane</keyword>
<dbReference type="EMBL" id="JBHTBX010000006">
    <property type="protein sequence ID" value="MFC7434956.1"/>
    <property type="molecule type" value="Genomic_DNA"/>
</dbReference>
<dbReference type="Gene3D" id="3.40.50.1820">
    <property type="entry name" value="alpha/beta hydrolase"/>
    <property type="match status" value="1"/>
</dbReference>
<evidence type="ECO:0000259" key="2">
    <source>
        <dbReference type="Pfam" id="PF12697"/>
    </source>
</evidence>
<accession>A0ABW2RA54</accession>
<dbReference type="InterPro" id="IPR000073">
    <property type="entry name" value="AB_hydrolase_1"/>
</dbReference>
<feature type="transmembrane region" description="Helical" evidence="1">
    <location>
        <begin position="17"/>
        <end position="35"/>
    </location>
</feature>
<protein>
    <submittedName>
        <fullName evidence="3">Esterase/lipase family protein</fullName>
    </submittedName>
</protein>
<dbReference type="InterPro" id="IPR029058">
    <property type="entry name" value="AB_hydrolase_fold"/>
</dbReference>
<comment type="caution">
    <text evidence="3">The sequence shown here is derived from an EMBL/GenBank/DDBJ whole genome shotgun (WGS) entry which is preliminary data.</text>
</comment>
<dbReference type="SUPFAM" id="SSF53474">
    <property type="entry name" value="alpha/beta-Hydrolases"/>
    <property type="match status" value="1"/>
</dbReference>
<dbReference type="PANTHER" id="PTHR37946">
    <property type="entry name" value="SLL1969 PROTEIN"/>
    <property type="match status" value="1"/>
</dbReference>
<proteinExistence type="predicted"/>
<dbReference type="PANTHER" id="PTHR37946:SF1">
    <property type="entry name" value="SLL1969 PROTEIN"/>
    <property type="match status" value="1"/>
</dbReference>
<gene>
    <name evidence="3" type="ORF">ACFQNJ_10620</name>
</gene>